<organism evidence="2 3">
    <name type="scientific">Meloidogyne enterolobii</name>
    <name type="common">Root-knot nematode worm</name>
    <name type="synonym">Meloidogyne mayaguensis</name>
    <dbReference type="NCBI Taxonomy" id="390850"/>
    <lineage>
        <taxon>Eukaryota</taxon>
        <taxon>Metazoa</taxon>
        <taxon>Ecdysozoa</taxon>
        <taxon>Nematoda</taxon>
        <taxon>Chromadorea</taxon>
        <taxon>Rhabditida</taxon>
        <taxon>Tylenchina</taxon>
        <taxon>Tylenchomorpha</taxon>
        <taxon>Tylenchoidea</taxon>
        <taxon>Meloidogynidae</taxon>
        <taxon>Meloidogyninae</taxon>
        <taxon>Meloidogyne</taxon>
    </lineage>
</organism>
<name>A0A6V7W8U1_MELEN</name>
<protein>
    <submittedName>
        <fullName evidence="2">Uncharacterized protein</fullName>
    </submittedName>
</protein>
<proteinExistence type="predicted"/>
<comment type="caution">
    <text evidence="2">The sequence shown here is derived from an EMBL/GenBank/DDBJ whole genome shotgun (WGS) entry which is preliminary data.</text>
</comment>
<keyword evidence="1" id="KW-0812">Transmembrane</keyword>
<feature type="transmembrane region" description="Helical" evidence="1">
    <location>
        <begin position="7"/>
        <end position="28"/>
    </location>
</feature>
<keyword evidence="1" id="KW-0472">Membrane</keyword>
<evidence type="ECO:0000313" key="3">
    <source>
        <dbReference type="Proteomes" id="UP000580250"/>
    </source>
</evidence>
<evidence type="ECO:0000256" key="1">
    <source>
        <dbReference type="SAM" id="Phobius"/>
    </source>
</evidence>
<evidence type="ECO:0000313" key="2">
    <source>
        <dbReference type="EMBL" id="CAD2183178.1"/>
    </source>
</evidence>
<accession>A0A6V7W8U1</accession>
<sequence length="54" mass="6518">MFWSFRVLVRPCFFVQYFVCSVSWYSLFCPSPDFQSYSPDFQRITGKYFNMGFG</sequence>
<dbReference type="EMBL" id="CAJEWN010000459">
    <property type="protein sequence ID" value="CAD2183178.1"/>
    <property type="molecule type" value="Genomic_DNA"/>
</dbReference>
<gene>
    <name evidence="2" type="ORF">MENT_LOCUS35452</name>
</gene>
<keyword evidence="1" id="KW-1133">Transmembrane helix</keyword>
<dbReference type="Proteomes" id="UP000580250">
    <property type="component" value="Unassembled WGS sequence"/>
</dbReference>
<dbReference type="AlphaFoldDB" id="A0A6V7W8U1"/>
<reference evidence="2 3" key="1">
    <citation type="submission" date="2020-08" db="EMBL/GenBank/DDBJ databases">
        <authorList>
            <person name="Koutsovoulos G."/>
            <person name="Danchin GJ E."/>
        </authorList>
    </citation>
    <scope>NUCLEOTIDE SEQUENCE [LARGE SCALE GENOMIC DNA]</scope>
</reference>